<dbReference type="Proteomes" id="UP001519289">
    <property type="component" value="Unassembled WGS sequence"/>
</dbReference>
<dbReference type="RefSeq" id="WP_209465953.1">
    <property type="nucleotide sequence ID" value="NZ_JAGGLG010000007.1"/>
</dbReference>
<proteinExistence type="predicted"/>
<feature type="domain" description="CAAX prenyl protease 2/Lysostaphin resistance protein A-like" evidence="2">
    <location>
        <begin position="4"/>
        <end position="97"/>
    </location>
</feature>
<dbReference type="GO" id="GO:0006508">
    <property type="term" value="P:proteolysis"/>
    <property type="evidence" value="ECO:0007669"/>
    <property type="project" value="UniProtKB-KW"/>
</dbReference>
<organism evidence="3 4">
    <name type="scientific">Symbiobacterium terraclitae</name>
    <dbReference type="NCBI Taxonomy" id="557451"/>
    <lineage>
        <taxon>Bacteria</taxon>
        <taxon>Bacillati</taxon>
        <taxon>Bacillota</taxon>
        <taxon>Clostridia</taxon>
        <taxon>Eubacteriales</taxon>
        <taxon>Symbiobacteriaceae</taxon>
        <taxon>Symbiobacterium</taxon>
    </lineage>
</organism>
<keyword evidence="1" id="KW-1133">Transmembrane helix</keyword>
<keyword evidence="3" id="KW-0378">Hydrolase</keyword>
<dbReference type="GO" id="GO:0008233">
    <property type="term" value="F:peptidase activity"/>
    <property type="evidence" value="ECO:0007669"/>
    <property type="project" value="UniProtKB-KW"/>
</dbReference>
<reference evidence="3 4" key="1">
    <citation type="submission" date="2021-03" db="EMBL/GenBank/DDBJ databases">
        <title>Genomic Encyclopedia of Type Strains, Phase IV (KMG-IV): sequencing the most valuable type-strain genomes for metagenomic binning, comparative biology and taxonomic classification.</title>
        <authorList>
            <person name="Goeker M."/>
        </authorList>
    </citation>
    <scope>NUCLEOTIDE SEQUENCE [LARGE SCALE GENOMIC DNA]</scope>
    <source>
        <strain evidence="3 4">DSM 27138</strain>
    </source>
</reference>
<dbReference type="InterPro" id="IPR003675">
    <property type="entry name" value="Rce1/LyrA-like_dom"/>
</dbReference>
<keyword evidence="3" id="KW-0645">Protease</keyword>
<keyword evidence="1" id="KW-0472">Membrane</keyword>
<keyword evidence="1" id="KW-0812">Transmembrane</keyword>
<dbReference type="EMBL" id="JAGGLG010000007">
    <property type="protein sequence ID" value="MBP2017814.1"/>
    <property type="molecule type" value="Genomic_DNA"/>
</dbReference>
<evidence type="ECO:0000259" key="2">
    <source>
        <dbReference type="Pfam" id="PF02517"/>
    </source>
</evidence>
<keyword evidence="4" id="KW-1185">Reference proteome</keyword>
<dbReference type="InterPro" id="IPR052710">
    <property type="entry name" value="CAAX_protease"/>
</dbReference>
<dbReference type="PANTHER" id="PTHR36435">
    <property type="entry name" value="SLR1288 PROTEIN"/>
    <property type="match status" value="1"/>
</dbReference>
<evidence type="ECO:0000256" key="1">
    <source>
        <dbReference type="SAM" id="Phobius"/>
    </source>
</evidence>
<evidence type="ECO:0000313" key="3">
    <source>
        <dbReference type="EMBL" id="MBP2017814.1"/>
    </source>
</evidence>
<dbReference type="PANTHER" id="PTHR36435:SF1">
    <property type="entry name" value="CAAX AMINO TERMINAL PROTEASE FAMILY PROTEIN"/>
    <property type="match status" value="1"/>
</dbReference>
<dbReference type="Pfam" id="PF02517">
    <property type="entry name" value="Rce1-like"/>
    <property type="match status" value="1"/>
</dbReference>
<feature type="transmembrane region" description="Helical" evidence="1">
    <location>
        <begin position="26"/>
        <end position="45"/>
    </location>
</feature>
<evidence type="ECO:0000313" key="4">
    <source>
        <dbReference type="Proteomes" id="UP001519289"/>
    </source>
</evidence>
<feature type="transmembrane region" description="Helical" evidence="1">
    <location>
        <begin position="57"/>
        <end position="78"/>
    </location>
</feature>
<sequence>MDLFLQNGFSEEFLFRGALQTRLSQLLGDGWGLVLASLVFGIVHLGLNTKSLGGDYLAGLAASVVFQATSGLLFGLTFMRTRSLIAPTEVHIVRNMMF</sequence>
<gene>
    <name evidence="3" type="ORF">J2Z79_001199</name>
</gene>
<comment type="caution">
    <text evidence="3">The sequence shown here is derived from an EMBL/GenBank/DDBJ whole genome shotgun (WGS) entry which is preliminary data.</text>
</comment>
<name>A0ABS4JQJ2_9FIRM</name>
<accession>A0ABS4JQJ2</accession>
<protein>
    <submittedName>
        <fullName evidence="3">Membrane protease YdiL (CAAX protease family)</fullName>
    </submittedName>
</protein>